<evidence type="ECO:0000313" key="17">
    <source>
        <dbReference type="EMBL" id="MFB9837098.1"/>
    </source>
</evidence>
<feature type="domain" description="Ketosynthase family 3 (KS3)" evidence="16">
    <location>
        <begin position="2"/>
        <end position="417"/>
    </location>
</feature>
<evidence type="ECO:0000256" key="14">
    <source>
        <dbReference type="PIRNR" id="PIRNR000447"/>
    </source>
</evidence>
<keyword evidence="7" id="KW-0276">Fatty acid metabolism</keyword>
<dbReference type="InterPro" id="IPR014030">
    <property type="entry name" value="Ketoacyl_synth_N"/>
</dbReference>
<comment type="pathway">
    <text evidence="1 14">Lipid metabolism; fatty acid biosynthesis.</text>
</comment>
<dbReference type="PANTHER" id="PTHR11712:SF336">
    <property type="entry name" value="3-OXOACYL-[ACYL-CARRIER-PROTEIN] SYNTHASE, MITOCHONDRIAL"/>
    <property type="match status" value="1"/>
</dbReference>
<evidence type="ECO:0000256" key="3">
    <source>
        <dbReference type="ARBA" id="ARBA00012356"/>
    </source>
</evidence>
<dbReference type="NCBIfam" id="NF005589">
    <property type="entry name" value="PRK07314.1"/>
    <property type="match status" value="1"/>
</dbReference>
<evidence type="ECO:0000256" key="7">
    <source>
        <dbReference type="ARBA" id="ARBA00022832"/>
    </source>
</evidence>
<dbReference type="CDD" id="cd00834">
    <property type="entry name" value="KAS_I_II"/>
    <property type="match status" value="1"/>
</dbReference>
<evidence type="ECO:0000256" key="15">
    <source>
        <dbReference type="RuleBase" id="RU003694"/>
    </source>
</evidence>
<keyword evidence="6 14" id="KW-0808">Transferase</keyword>
<comment type="function">
    <text evidence="11 14">Involved in the type II fatty acid elongation cycle. Catalyzes the elongation of a wide range of acyl-ACP by the addition of two carbons from malonyl-ACP to an acyl acceptor. Can efficiently catalyze the conversion of palmitoleoyl-ACP (cis-hexadec-9-enoyl-ACP) to cis-vaccenoyl-ACP (cis-octadec-11-enoyl-ACP), an essential step in the thermal regulation of fatty acid composition.</text>
</comment>
<dbReference type="PIRSF" id="PIRSF000447">
    <property type="entry name" value="KAS_II"/>
    <property type="match status" value="1"/>
</dbReference>
<evidence type="ECO:0000256" key="2">
    <source>
        <dbReference type="ARBA" id="ARBA00008467"/>
    </source>
</evidence>
<comment type="caution">
    <text evidence="17">The sequence shown here is derived from an EMBL/GenBank/DDBJ whole genome shotgun (WGS) entry which is preliminary data.</text>
</comment>
<comment type="similarity">
    <text evidence="2 14 15">Belongs to the thiolase-like superfamily. Beta-ketoacyl-ACP synthases family.</text>
</comment>
<dbReference type="SUPFAM" id="SSF53901">
    <property type="entry name" value="Thiolase-like"/>
    <property type="match status" value="2"/>
</dbReference>
<dbReference type="Gene3D" id="3.40.47.10">
    <property type="match status" value="1"/>
</dbReference>
<dbReference type="PANTHER" id="PTHR11712">
    <property type="entry name" value="POLYKETIDE SYNTHASE-RELATED"/>
    <property type="match status" value="1"/>
</dbReference>
<evidence type="ECO:0000256" key="1">
    <source>
        <dbReference type="ARBA" id="ARBA00005194"/>
    </source>
</evidence>
<evidence type="ECO:0000313" key="18">
    <source>
        <dbReference type="Proteomes" id="UP001589627"/>
    </source>
</evidence>
<dbReference type="InterPro" id="IPR020841">
    <property type="entry name" value="PKS_Beta-ketoAc_synthase_dom"/>
</dbReference>
<evidence type="ECO:0000256" key="13">
    <source>
        <dbReference type="ARBA" id="ARBA00047659"/>
    </source>
</evidence>
<dbReference type="InterPro" id="IPR017568">
    <property type="entry name" value="3-oxoacyl-ACP_synth-2"/>
</dbReference>
<accession>A0ABV5YPX3</accession>
<dbReference type="EMBL" id="JBHLZP010000342">
    <property type="protein sequence ID" value="MFB9837098.1"/>
    <property type="molecule type" value="Genomic_DNA"/>
</dbReference>
<comment type="catalytic activity">
    <reaction evidence="12 14">
        <text>(9Z)-hexadecenoyl-[ACP] + malonyl-[ACP] + H(+) = 3-oxo-(11Z)-octadecenoyl-[ACP] + holo-[ACP] + CO2</text>
        <dbReference type="Rhea" id="RHEA:55040"/>
        <dbReference type="Rhea" id="RHEA-COMP:9623"/>
        <dbReference type="Rhea" id="RHEA-COMP:9685"/>
        <dbReference type="Rhea" id="RHEA-COMP:10800"/>
        <dbReference type="Rhea" id="RHEA-COMP:14074"/>
        <dbReference type="ChEBI" id="CHEBI:15378"/>
        <dbReference type="ChEBI" id="CHEBI:16526"/>
        <dbReference type="ChEBI" id="CHEBI:64479"/>
        <dbReference type="ChEBI" id="CHEBI:78449"/>
        <dbReference type="ChEBI" id="CHEBI:83989"/>
        <dbReference type="ChEBI" id="CHEBI:138538"/>
        <dbReference type="EC" id="2.3.1.179"/>
    </reaction>
</comment>
<dbReference type="EC" id="2.3.1.179" evidence="3 14"/>
<evidence type="ECO:0000256" key="4">
    <source>
        <dbReference type="ARBA" id="ARBA00014657"/>
    </source>
</evidence>
<sequence length="420" mass="43643">MSTSVVVTGLGATTPLGGDVASTWSALLAGRSGVKPIEADWAKDLPVQIAARIAVEPSEVLPRHRLRRLDRCQQFAIIAAHEAWRDAGLAFGDEESAEGFRVDGDRVGAVVSSGIGGIITTLDNYDTLREKGWKRVSPFAVPMLMPNGAAGQVSIEFGARAGAHALASACASSAEAIGYGIDMIRSGRADIVIAGGTEAAIHQLNLAAFASMRAMSTRNDEPERASRPYDKNRDGFVLGEGSGIVILESEEHARARGARIYGIAAGVGYSADANDIVQNDADGMSKAMRRALADAGLEPGDIVHINAHGTSTPIGDVGEIKAIKKALGDAAGQIVVTSTKSMTGHLLGGTGAVESIATLLALREGLVPPTINIDDLDDEVDLDIAQGEPRKLPGGPAAALNNSFGFGGHNVCVAFRRHES</sequence>
<dbReference type="Pfam" id="PF02801">
    <property type="entry name" value="Ketoacyl-synt_C"/>
    <property type="match status" value="1"/>
</dbReference>
<organism evidence="17 18">
    <name type="scientific">Actinoallomurus acaciae</name>
    <dbReference type="NCBI Taxonomy" id="502577"/>
    <lineage>
        <taxon>Bacteria</taxon>
        <taxon>Bacillati</taxon>
        <taxon>Actinomycetota</taxon>
        <taxon>Actinomycetes</taxon>
        <taxon>Streptosporangiales</taxon>
        <taxon>Thermomonosporaceae</taxon>
        <taxon>Actinoallomurus</taxon>
    </lineage>
</organism>
<gene>
    <name evidence="17" type="primary">fabF</name>
    <name evidence="17" type="ORF">ACFFNX_33495</name>
</gene>
<name>A0ABV5YPX3_9ACTN</name>
<proteinExistence type="inferred from homology"/>
<dbReference type="InterPro" id="IPR014031">
    <property type="entry name" value="Ketoacyl_synth_C"/>
</dbReference>
<dbReference type="Pfam" id="PF00109">
    <property type="entry name" value="ketoacyl-synt"/>
    <property type="match status" value="1"/>
</dbReference>
<keyword evidence="8" id="KW-0443">Lipid metabolism</keyword>
<reference evidence="17 18" key="1">
    <citation type="submission" date="2024-09" db="EMBL/GenBank/DDBJ databases">
        <authorList>
            <person name="Sun Q."/>
            <person name="Mori K."/>
        </authorList>
    </citation>
    <scope>NUCLEOTIDE SEQUENCE [LARGE SCALE GENOMIC DNA]</scope>
    <source>
        <strain evidence="17 18">TBRC 0563</strain>
    </source>
</reference>
<comment type="catalytic activity">
    <reaction evidence="13 14">
        <text>a fatty acyl-[ACP] + malonyl-[ACP] + H(+) = a 3-oxoacyl-[ACP] + holo-[ACP] + CO2</text>
        <dbReference type="Rhea" id="RHEA:22836"/>
        <dbReference type="Rhea" id="RHEA-COMP:9623"/>
        <dbReference type="Rhea" id="RHEA-COMP:9685"/>
        <dbReference type="Rhea" id="RHEA-COMP:9916"/>
        <dbReference type="Rhea" id="RHEA-COMP:14125"/>
        <dbReference type="ChEBI" id="CHEBI:15378"/>
        <dbReference type="ChEBI" id="CHEBI:16526"/>
        <dbReference type="ChEBI" id="CHEBI:64479"/>
        <dbReference type="ChEBI" id="CHEBI:78449"/>
        <dbReference type="ChEBI" id="CHEBI:78776"/>
        <dbReference type="ChEBI" id="CHEBI:138651"/>
    </reaction>
</comment>
<evidence type="ECO:0000256" key="12">
    <source>
        <dbReference type="ARBA" id="ARBA00047318"/>
    </source>
</evidence>
<keyword evidence="9 14" id="KW-0275">Fatty acid biosynthesis</keyword>
<dbReference type="RefSeq" id="WP_378209878.1">
    <property type="nucleotide sequence ID" value="NZ_JBHLZP010000342.1"/>
</dbReference>
<evidence type="ECO:0000256" key="8">
    <source>
        <dbReference type="ARBA" id="ARBA00023098"/>
    </source>
</evidence>
<dbReference type="GO" id="GO:0004315">
    <property type="term" value="F:3-oxoacyl-[acyl-carrier-protein] synthase activity"/>
    <property type="evidence" value="ECO:0007669"/>
    <property type="project" value="UniProtKB-EC"/>
</dbReference>
<dbReference type="InterPro" id="IPR016039">
    <property type="entry name" value="Thiolase-like"/>
</dbReference>
<evidence type="ECO:0000256" key="10">
    <source>
        <dbReference type="ARBA" id="ARBA00023315"/>
    </source>
</evidence>
<evidence type="ECO:0000256" key="9">
    <source>
        <dbReference type="ARBA" id="ARBA00023160"/>
    </source>
</evidence>
<keyword evidence="5 14" id="KW-0444">Lipid biosynthesis</keyword>
<dbReference type="SMART" id="SM00825">
    <property type="entry name" value="PKS_KS"/>
    <property type="match status" value="1"/>
</dbReference>
<evidence type="ECO:0000259" key="16">
    <source>
        <dbReference type="PROSITE" id="PS52004"/>
    </source>
</evidence>
<protein>
    <recommendedName>
        <fullName evidence="4 14">3-oxoacyl-[acyl-carrier-protein] synthase 2</fullName>
        <ecNumber evidence="3 14">2.3.1.179</ecNumber>
    </recommendedName>
</protein>
<dbReference type="NCBIfam" id="TIGR03150">
    <property type="entry name" value="fabF"/>
    <property type="match status" value="1"/>
</dbReference>
<dbReference type="Proteomes" id="UP001589627">
    <property type="component" value="Unassembled WGS sequence"/>
</dbReference>
<evidence type="ECO:0000256" key="5">
    <source>
        <dbReference type="ARBA" id="ARBA00022516"/>
    </source>
</evidence>
<dbReference type="PROSITE" id="PS52004">
    <property type="entry name" value="KS3_2"/>
    <property type="match status" value="1"/>
</dbReference>
<evidence type="ECO:0000256" key="6">
    <source>
        <dbReference type="ARBA" id="ARBA00022679"/>
    </source>
</evidence>
<evidence type="ECO:0000256" key="11">
    <source>
        <dbReference type="ARBA" id="ARBA00024006"/>
    </source>
</evidence>
<dbReference type="InterPro" id="IPR000794">
    <property type="entry name" value="Beta-ketoacyl_synthase"/>
</dbReference>
<keyword evidence="10 14" id="KW-0012">Acyltransferase</keyword>
<keyword evidence="18" id="KW-1185">Reference proteome</keyword>